<dbReference type="InterPro" id="IPR003591">
    <property type="entry name" value="Leu-rich_rpt_typical-subtyp"/>
</dbReference>
<dbReference type="SUPFAM" id="SSF52058">
    <property type="entry name" value="L domain-like"/>
    <property type="match status" value="1"/>
</dbReference>
<keyword evidence="3" id="KW-0433">Leucine-rich repeat</keyword>
<keyword evidence="4" id="KW-0677">Repeat</keyword>
<name>A0A024GG64_9STRA</name>
<dbReference type="Pfam" id="PF13516">
    <property type="entry name" value="LRR_6"/>
    <property type="match status" value="1"/>
</dbReference>
<dbReference type="STRING" id="65357.A0A024GG64"/>
<dbReference type="SMART" id="SM00369">
    <property type="entry name" value="LRR_TYP"/>
    <property type="match status" value="3"/>
</dbReference>
<reference evidence="6 7" key="1">
    <citation type="submission" date="2012-05" db="EMBL/GenBank/DDBJ databases">
        <title>Recombination and specialization in a pathogen metapopulation.</title>
        <authorList>
            <person name="Gardiner A."/>
            <person name="Kemen E."/>
            <person name="Schultz-Larsen T."/>
            <person name="MacLean D."/>
            <person name="Van Oosterhout C."/>
            <person name="Jones J.D.G."/>
        </authorList>
    </citation>
    <scope>NUCLEOTIDE SEQUENCE [LARGE SCALE GENOMIC DNA]</scope>
    <source>
        <strain evidence="6 7">Ac Nc2</strain>
    </source>
</reference>
<gene>
    <name evidence="6" type="ORF">BN9_061980</name>
</gene>
<dbReference type="EMBL" id="CAIX01000095">
    <property type="protein sequence ID" value="CCI45325.1"/>
    <property type="molecule type" value="Genomic_DNA"/>
</dbReference>
<dbReference type="InterPro" id="IPR032675">
    <property type="entry name" value="LRR_dom_sf"/>
</dbReference>
<feature type="compositionally biased region" description="Polar residues" evidence="5">
    <location>
        <begin position="500"/>
        <end position="510"/>
    </location>
</feature>
<dbReference type="Gene3D" id="3.80.10.10">
    <property type="entry name" value="Ribonuclease Inhibitor"/>
    <property type="match status" value="2"/>
</dbReference>
<keyword evidence="7" id="KW-1185">Reference proteome</keyword>
<evidence type="ECO:0000313" key="7">
    <source>
        <dbReference type="Proteomes" id="UP000053237"/>
    </source>
</evidence>
<dbReference type="Pfam" id="PF12799">
    <property type="entry name" value="LRR_4"/>
    <property type="match status" value="1"/>
</dbReference>
<feature type="region of interest" description="Disordered" evidence="5">
    <location>
        <begin position="486"/>
        <end position="510"/>
    </location>
</feature>
<dbReference type="OrthoDB" id="1687175at2759"/>
<evidence type="ECO:0000256" key="4">
    <source>
        <dbReference type="ARBA" id="ARBA00022737"/>
    </source>
</evidence>
<dbReference type="GO" id="GO:0005634">
    <property type="term" value="C:nucleus"/>
    <property type="evidence" value="ECO:0007669"/>
    <property type="project" value="TreeGrafter"/>
</dbReference>
<dbReference type="InterPro" id="IPR001611">
    <property type="entry name" value="Leu-rich_rpt"/>
</dbReference>
<organism evidence="6 7">
    <name type="scientific">Albugo candida</name>
    <dbReference type="NCBI Taxonomy" id="65357"/>
    <lineage>
        <taxon>Eukaryota</taxon>
        <taxon>Sar</taxon>
        <taxon>Stramenopiles</taxon>
        <taxon>Oomycota</taxon>
        <taxon>Peronosporomycetes</taxon>
        <taxon>Albuginales</taxon>
        <taxon>Albuginaceae</taxon>
        <taxon>Albugo</taxon>
    </lineage>
</organism>
<feature type="region of interest" description="Disordered" evidence="5">
    <location>
        <begin position="1"/>
        <end position="37"/>
    </location>
</feature>
<evidence type="ECO:0000256" key="5">
    <source>
        <dbReference type="SAM" id="MobiDB-lite"/>
    </source>
</evidence>
<dbReference type="PANTHER" id="PTHR22710:SF2">
    <property type="entry name" value="X-RAY RADIATION RESISTANCE-ASSOCIATED PROTEIN 1"/>
    <property type="match status" value="1"/>
</dbReference>
<dbReference type="PANTHER" id="PTHR22710">
    <property type="entry name" value="X-RAY RADIATION RESISTANCE ASSOCIATED PROTEIN 1 XRRA1"/>
    <property type="match status" value="1"/>
</dbReference>
<evidence type="ECO:0000256" key="2">
    <source>
        <dbReference type="ARBA" id="ARBA00022490"/>
    </source>
</evidence>
<comment type="caution">
    <text evidence="6">The sequence shown here is derived from an EMBL/GenBank/DDBJ whole genome shotgun (WGS) entry which is preliminary data.</text>
</comment>
<dbReference type="InParanoid" id="A0A024GG64"/>
<evidence type="ECO:0000313" key="6">
    <source>
        <dbReference type="EMBL" id="CCI45325.1"/>
    </source>
</evidence>
<accession>A0A024GG64</accession>
<dbReference type="InterPro" id="IPR025875">
    <property type="entry name" value="Leu-rich_rpt_4"/>
</dbReference>
<protein>
    <submittedName>
        <fullName evidence="6">Uncharacterized protein</fullName>
    </submittedName>
</protein>
<keyword evidence="2" id="KW-0963">Cytoplasm</keyword>
<evidence type="ECO:0000256" key="1">
    <source>
        <dbReference type="ARBA" id="ARBA00004496"/>
    </source>
</evidence>
<feature type="compositionally biased region" description="Basic and acidic residues" evidence="5">
    <location>
        <begin position="18"/>
        <end position="35"/>
    </location>
</feature>
<sequence>MASSGEESRHLIRKKTSEKRLQERNDFNYRQERRPKQSVLAASSIVLEGASNEAASSKAGTIAKKTSKEGRVLDGFLLLDTCKVEFPEEVNEVILVGLCIKKIVGDDLFFFSNLTRMDISDNEASLEPLQNLPALVELIFQCNALQQLSIVEGGFPKLEVLNLSHNCLTCRDFAQLAKIKRLRELYLGNNRIRSVPRNFGDFAQLELLFLEYNSLHDPNCFSMLSLAPNLRSLNVSHNRLAGVPETGNNGFLRLEDLDLTYNKIMKETQVYPLLYIRTLRRLDLHGNPLTDAACHVHDQTKLLYDPVPAMTYFLNENAQAGKVLTILLAYPEYKSKRLQQSSYEHTHIYKMMPNDIPLSTPFHSRATQLLIQQGRSDKSISPKKSSYVTKPVQRRMEHELDDFTIATSAGNKTLTNFFTSIQPGVMVAANNQTFLSSLTSVQSGEQSRLQSLRGENAAKALQYYLKNPLTAHDDADLIPRHSQKPTLAHLQQRRSKKVHQPSQIIDNSEK</sequence>
<evidence type="ECO:0000256" key="3">
    <source>
        <dbReference type="ARBA" id="ARBA00022614"/>
    </source>
</evidence>
<dbReference type="GO" id="GO:0005737">
    <property type="term" value="C:cytoplasm"/>
    <property type="evidence" value="ECO:0007669"/>
    <property type="project" value="UniProtKB-SubCell"/>
</dbReference>
<proteinExistence type="predicted"/>
<comment type="subcellular location">
    <subcellularLocation>
        <location evidence="1">Cytoplasm</location>
    </subcellularLocation>
</comment>
<feature type="compositionally biased region" description="Basic and acidic residues" evidence="5">
    <location>
        <begin position="1"/>
        <end position="10"/>
    </location>
</feature>
<dbReference type="AlphaFoldDB" id="A0A024GG64"/>
<dbReference type="Proteomes" id="UP000053237">
    <property type="component" value="Unassembled WGS sequence"/>
</dbReference>